<gene>
    <name evidence="2" type="ORF">YM304_28390</name>
</gene>
<dbReference type="PANTHER" id="PTHR40078">
    <property type="entry name" value="INTEGRAL MEMBRANE PROTEIN-RELATED"/>
    <property type="match status" value="1"/>
</dbReference>
<evidence type="ECO:0000256" key="1">
    <source>
        <dbReference type="SAM" id="Phobius"/>
    </source>
</evidence>
<sequence>MPALERFIPADRAVERISRCVFGLFLFGVGIALLIDAELGAAPWDVFHTGVSELTGIGVGNVIVLTGVALLLLWIPLREQPGLGTILNALLIGVFVDLTSPFLPDTDLLVARSVMMIAGIVLIGIGSGFYIGAGLGPGPRDGLMTGLAKRSFGSRRVSIGAARTFVEISVLLIGIALGGAVGIGTAAFTFGIGPLVQIFLPPLTMAPPSPTRAAPALRR</sequence>
<dbReference type="KEGG" id="aym:YM304_28390"/>
<feature type="transmembrane region" description="Helical" evidence="1">
    <location>
        <begin position="82"/>
        <end position="103"/>
    </location>
</feature>
<keyword evidence="3" id="KW-1185">Reference proteome</keyword>
<feature type="transmembrane region" description="Helical" evidence="1">
    <location>
        <begin position="21"/>
        <end position="42"/>
    </location>
</feature>
<dbReference type="RefSeq" id="WP_015442400.1">
    <property type="nucleotide sequence ID" value="NC_020520.1"/>
</dbReference>
<organism evidence="2 3">
    <name type="scientific">Ilumatobacter coccineus (strain NBRC 103263 / KCTC 29153 / YM16-304)</name>
    <dbReference type="NCBI Taxonomy" id="1313172"/>
    <lineage>
        <taxon>Bacteria</taxon>
        <taxon>Bacillati</taxon>
        <taxon>Actinomycetota</taxon>
        <taxon>Acidimicrobiia</taxon>
        <taxon>Acidimicrobiales</taxon>
        <taxon>Ilumatobacteraceae</taxon>
        <taxon>Ilumatobacter</taxon>
    </lineage>
</organism>
<proteinExistence type="predicted"/>
<dbReference type="InterPro" id="IPR038750">
    <property type="entry name" value="YczE/YyaS-like"/>
</dbReference>
<accession>A0A6C7E9Y9</accession>
<protein>
    <recommendedName>
        <fullName evidence="4">Membrane protein YczE</fullName>
    </recommendedName>
</protein>
<dbReference type="AlphaFoldDB" id="A0A6C7E9Y9"/>
<dbReference type="EMBL" id="AP012057">
    <property type="protein sequence ID" value="BAN03153.1"/>
    <property type="molecule type" value="Genomic_DNA"/>
</dbReference>
<dbReference type="Pfam" id="PF19700">
    <property type="entry name" value="DUF6198"/>
    <property type="match status" value="1"/>
</dbReference>
<dbReference type="Proteomes" id="UP000011863">
    <property type="component" value="Chromosome"/>
</dbReference>
<feature type="transmembrane region" description="Helical" evidence="1">
    <location>
        <begin position="115"/>
        <end position="136"/>
    </location>
</feature>
<name>A0A6C7E9Y9_ILUCY</name>
<keyword evidence="1" id="KW-0472">Membrane</keyword>
<reference evidence="2 3" key="1">
    <citation type="journal article" date="2013" name="Int. J. Syst. Evol. Microbiol.">
        <title>Ilumatobacter nonamiense sp. nov. and Ilumatobacter coccineum sp. nov., isolated from seashore sand.</title>
        <authorList>
            <person name="Matsumoto A."/>
            <person name="Kasai H."/>
            <person name="Matsuo Y."/>
            <person name="Shizuri Y."/>
            <person name="Ichikawa N."/>
            <person name="Fujita N."/>
            <person name="Omura S."/>
            <person name="Takahashi Y."/>
        </authorList>
    </citation>
    <scope>NUCLEOTIDE SEQUENCE [LARGE SCALE GENOMIC DNA]</scope>
    <source>
        <strain evidence="3">NBRC 103263 / KCTC 29153 / YM16-304</strain>
    </source>
</reference>
<feature type="transmembrane region" description="Helical" evidence="1">
    <location>
        <begin position="54"/>
        <end position="75"/>
    </location>
</feature>
<keyword evidence="1" id="KW-0812">Transmembrane</keyword>
<evidence type="ECO:0008006" key="4">
    <source>
        <dbReference type="Google" id="ProtNLM"/>
    </source>
</evidence>
<dbReference type="PANTHER" id="PTHR40078:SF1">
    <property type="entry name" value="INTEGRAL MEMBRANE PROTEIN"/>
    <property type="match status" value="1"/>
</dbReference>
<keyword evidence="1" id="KW-1133">Transmembrane helix</keyword>
<evidence type="ECO:0000313" key="2">
    <source>
        <dbReference type="EMBL" id="BAN03153.1"/>
    </source>
</evidence>
<evidence type="ECO:0000313" key="3">
    <source>
        <dbReference type="Proteomes" id="UP000011863"/>
    </source>
</evidence>